<gene>
    <name evidence="9" type="ORF">FHR32_006948</name>
</gene>
<reference evidence="9 10" key="1">
    <citation type="submission" date="2020-08" db="EMBL/GenBank/DDBJ databases">
        <title>Sequencing the genomes of 1000 actinobacteria strains.</title>
        <authorList>
            <person name="Klenk H.-P."/>
        </authorList>
    </citation>
    <scope>NUCLEOTIDE SEQUENCE [LARGE SCALE GENOMIC DNA]</scope>
    <source>
        <strain evidence="9 10">DSM 43023</strain>
    </source>
</reference>
<evidence type="ECO:0000256" key="7">
    <source>
        <dbReference type="RuleBase" id="RU363032"/>
    </source>
</evidence>
<keyword evidence="9" id="KW-0762">Sugar transport</keyword>
<dbReference type="InterPro" id="IPR000515">
    <property type="entry name" value="MetI-like"/>
</dbReference>
<dbReference type="SUPFAM" id="SSF161098">
    <property type="entry name" value="MetI-like"/>
    <property type="match status" value="1"/>
</dbReference>
<evidence type="ECO:0000256" key="4">
    <source>
        <dbReference type="ARBA" id="ARBA00022692"/>
    </source>
</evidence>
<feature type="transmembrane region" description="Helical" evidence="7">
    <location>
        <begin position="21"/>
        <end position="45"/>
    </location>
</feature>
<feature type="transmembrane region" description="Helical" evidence="7">
    <location>
        <begin position="120"/>
        <end position="142"/>
    </location>
</feature>
<dbReference type="AlphaFoldDB" id="A0A7W7S333"/>
<evidence type="ECO:0000256" key="3">
    <source>
        <dbReference type="ARBA" id="ARBA00022475"/>
    </source>
</evidence>
<sequence>MATTRRLPGPFTRPLRLPGPARLLGSPLAWLFALFSVAVAVWMLLTSLKSTRAIFAEPWSLPADPQWDNYARAWTASDFAGATLNTVVLVFGAAATTIALSAPAAYALSRILTRWNSGLTAFFALGLGIPSQVIVLPLYVMMNALYLVDSLTGMWILYVATSVPFTVFFLTGFFGSLPRELEEAAALDGASPNRTFWQIMLPLARSGIITVMILNVIQHWGETLFGLIFLQSEENATLSLALLGFLQRMQFNGADWGGLFAGVCMVVLPVLACYIWLGRRIIEGMTLGSVK</sequence>
<accession>A0A7W7S333</accession>
<evidence type="ECO:0000256" key="6">
    <source>
        <dbReference type="ARBA" id="ARBA00023136"/>
    </source>
</evidence>
<keyword evidence="3" id="KW-1003">Cell membrane</keyword>
<evidence type="ECO:0000256" key="1">
    <source>
        <dbReference type="ARBA" id="ARBA00004651"/>
    </source>
</evidence>
<evidence type="ECO:0000256" key="5">
    <source>
        <dbReference type="ARBA" id="ARBA00022989"/>
    </source>
</evidence>
<evidence type="ECO:0000313" key="9">
    <source>
        <dbReference type="EMBL" id="MBB4942562.1"/>
    </source>
</evidence>
<feature type="transmembrane region" description="Helical" evidence="7">
    <location>
        <begin position="154"/>
        <end position="175"/>
    </location>
</feature>
<comment type="caution">
    <text evidence="9">The sequence shown here is derived from an EMBL/GenBank/DDBJ whole genome shotgun (WGS) entry which is preliminary data.</text>
</comment>
<keyword evidence="10" id="KW-1185">Reference proteome</keyword>
<dbReference type="RefSeq" id="WP_184758506.1">
    <property type="nucleotide sequence ID" value="NZ_BAABEK010000053.1"/>
</dbReference>
<evidence type="ECO:0000313" key="10">
    <source>
        <dbReference type="Proteomes" id="UP000534286"/>
    </source>
</evidence>
<dbReference type="EMBL" id="JACHJU010000003">
    <property type="protein sequence ID" value="MBB4942562.1"/>
    <property type="molecule type" value="Genomic_DNA"/>
</dbReference>
<dbReference type="Gene3D" id="1.10.3720.10">
    <property type="entry name" value="MetI-like"/>
    <property type="match status" value="1"/>
</dbReference>
<feature type="domain" description="ABC transmembrane type-1" evidence="8">
    <location>
        <begin position="83"/>
        <end position="277"/>
    </location>
</feature>
<comment type="subcellular location">
    <subcellularLocation>
        <location evidence="1 7">Cell membrane</location>
        <topology evidence="1 7">Multi-pass membrane protein</topology>
    </subcellularLocation>
</comment>
<dbReference type="GO" id="GO:0055085">
    <property type="term" value="P:transmembrane transport"/>
    <property type="evidence" value="ECO:0007669"/>
    <property type="project" value="InterPro"/>
</dbReference>
<feature type="transmembrane region" description="Helical" evidence="7">
    <location>
        <begin position="87"/>
        <end position="108"/>
    </location>
</feature>
<dbReference type="PANTHER" id="PTHR43744">
    <property type="entry name" value="ABC TRANSPORTER PERMEASE PROTEIN MG189-RELATED-RELATED"/>
    <property type="match status" value="1"/>
</dbReference>
<dbReference type="CDD" id="cd06261">
    <property type="entry name" value="TM_PBP2"/>
    <property type="match status" value="1"/>
</dbReference>
<proteinExistence type="inferred from homology"/>
<dbReference type="InterPro" id="IPR035906">
    <property type="entry name" value="MetI-like_sf"/>
</dbReference>
<feature type="transmembrane region" description="Helical" evidence="7">
    <location>
        <begin position="256"/>
        <end position="277"/>
    </location>
</feature>
<evidence type="ECO:0000259" key="8">
    <source>
        <dbReference type="PROSITE" id="PS50928"/>
    </source>
</evidence>
<organism evidence="9 10">
    <name type="scientific">Streptosporangium album</name>
    <dbReference type="NCBI Taxonomy" id="47479"/>
    <lineage>
        <taxon>Bacteria</taxon>
        <taxon>Bacillati</taxon>
        <taxon>Actinomycetota</taxon>
        <taxon>Actinomycetes</taxon>
        <taxon>Streptosporangiales</taxon>
        <taxon>Streptosporangiaceae</taxon>
        <taxon>Streptosporangium</taxon>
    </lineage>
</organism>
<name>A0A7W7S333_9ACTN</name>
<dbReference type="Pfam" id="PF00528">
    <property type="entry name" value="BPD_transp_1"/>
    <property type="match status" value="1"/>
</dbReference>
<dbReference type="Proteomes" id="UP000534286">
    <property type="component" value="Unassembled WGS sequence"/>
</dbReference>
<dbReference type="PANTHER" id="PTHR43744:SF12">
    <property type="entry name" value="ABC TRANSPORTER PERMEASE PROTEIN MG189-RELATED"/>
    <property type="match status" value="1"/>
</dbReference>
<keyword evidence="4 7" id="KW-0812">Transmembrane</keyword>
<feature type="transmembrane region" description="Helical" evidence="7">
    <location>
        <begin position="196"/>
        <end position="217"/>
    </location>
</feature>
<keyword evidence="2 7" id="KW-0813">Transport</keyword>
<evidence type="ECO:0000256" key="2">
    <source>
        <dbReference type="ARBA" id="ARBA00022448"/>
    </source>
</evidence>
<protein>
    <submittedName>
        <fullName evidence="9">Multiple sugar transport system permease protein/N-acetylglucosamine transport system permease protein</fullName>
    </submittedName>
</protein>
<keyword evidence="5 7" id="KW-1133">Transmembrane helix</keyword>
<dbReference type="PROSITE" id="PS50928">
    <property type="entry name" value="ABC_TM1"/>
    <property type="match status" value="1"/>
</dbReference>
<comment type="similarity">
    <text evidence="7">Belongs to the binding-protein-dependent transport system permease family.</text>
</comment>
<dbReference type="GO" id="GO:0005886">
    <property type="term" value="C:plasma membrane"/>
    <property type="evidence" value="ECO:0007669"/>
    <property type="project" value="UniProtKB-SubCell"/>
</dbReference>
<keyword evidence="6 7" id="KW-0472">Membrane</keyword>